<proteinExistence type="predicted"/>
<feature type="transmembrane region" description="Helical" evidence="1">
    <location>
        <begin position="172"/>
        <end position="201"/>
    </location>
</feature>
<gene>
    <name evidence="2" type="ORF">A2771_03395</name>
</gene>
<comment type="caution">
    <text evidence="2">The sequence shown here is derived from an EMBL/GenBank/DDBJ whole genome shotgun (WGS) entry which is preliminary data.</text>
</comment>
<feature type="transmembrane region" description="Helical" evidence="1">
    <location>
        <begin position="148"/>
        <end position="166"/>
    </location>
</feature>
<feature type="transmembrane region" description="Helical" evidence="1">
    <location>
        <begin position="295"/>
        <end position="315"/>
    </location>
</feature>
<keyword evidence="1" id="KW-1133">Transmembrane helix</keyword>
<sequence>MFLAKIRFSELFVNIFLVAFFVFTITTNIKVDYANQYLVLAQSFLNGKLYFPEGYYDVDLVLFNSKYYWHQGPFPAVVLMPFVYLFNLFNLTFQQGYLQFFITLGIFILCYKIARYFKYSKENSKYLAFAFCFASIYQLTAFFPVSWFFGQAITVFLLFTAIYIYLASKNYFLIGVTFSLILLTRISAVLGLIFFVIDIIFTNNFLKNKLKYLFSLFLPIGIAGLILLIYNYVRFGNFLETGYLIYNQTLPPGNPFFSIRYFLGNLYAYFFKGLDVSFLKDRFILLGGLKLKIPYFKAAESGTSFFIVSPIFLYLFSVNLKEKLVRLSLFTTMIILIYLLCFYYSGGVQIGPRYLLDLLPFAFLLLLQSFKKKEIPNFAKILIILSALFNLHLFIVRVLWSSGLLV</sequence>
<evidence type="ECO:0008006" key="4">
    <source>
        <dbReference type="Google" id="ProtNLM"/>
    </source>
</evidence>
<feature type="transmembrane region" description="Helical" evidence="1">
    <location>
        <begin position="96"/>
        <end position="114"/>
    </location>
</feature>
<feature type="transmembrane region" description="Helical" evidence="1">
    <location>
        <begin position="12"/>
        <end position="29"/>
    </location>
</feature>
<organism evidence="2 3">
    <name type="scientific">Candidatus Woesebacteria bacterium RIFCSPHIGHO2_01_FULL_38_26b</name>
    <dbReference type="NCBI Taxonomy" id="1802491"/>
    <lineage>
        <taxon>Bacteria</taxon>
        <taxon>Candidatus Woeseibacteriota</taxon>
    </lineage>
</organism>
<keyword evidence="1" id="KW-0812">Transmembrane</keyword>
<dbReference type="EMBL" id="MGGD01000015">
    <property type="protein sequence ID" value="OGM21286.1"/>
    <property type="molecule type" value="Genomic_DNA"/>
</dbReference>
<reference evidence="2 3" key="1">
    <citation type="journal article" date="2016" name="Nat. Commun.">
        <title>Thousands of microbial genomes shed light on interconnected biogeochemical processes in an aquifer system.</title>
        <authorList>
            <person name="Anantharaman K."/>
            <person name="Brown C.T."/>
            <person name="Hug L.A."/>
            <person name="Sharon I."/>
            <person name="Castelle C.J."/>
            <person name="Probst A.J."/>
            <person name="Thomas B.C."/>
            <person name="Singh A."/>
            <person name="Wilkins M.J."/>
            <person name="Karaoz U."/>
            <person name="Brodie E.L."/>
            <person name="Williams K.H."/>
            <person name="Hubbard S.S."/>
            <person name="Banfield J.F."/>
        </authorList>
    </citation>
    <scope>NUCLEOTIDE SEQUENCE [LARGE SCALE GENOMIC DNA]</scope>
</reference>
<evidence type="ECO:0000313" key="2">
    <source>
        <dbReference type="EMBL" id="OGM21286.1"/>
    </source>
</evidence>
<feature type="transmembrane region" description="Helical" evidence="1">
    <location>
        <begin position="126"/>
        <end position="143"/>
    </location>
</feature>
<feature type="transmembrane region" description="Helical" evidence="1">
    <location>
        <begin position="213"/>
        <end position="233"/>
    </location>
</feature>
<keyword evidence="1" id="KW-0472">Membrane</keyword>
<accession>A0A1F7Y1Z3</accession>
<protein>
    <recommendedName>
        <fullName evidence="4">Glycosyltransferase RgtA/B/C/D-like domain-containing protein</fullName>
    </recommendedName>
</protein>
<name>A0A1F7Y1Z3_9BACT</name>
<feature type="transmembrane region" description="Helical" evidence="1">
    <location>
        <begin position="351"/>
        <end position="370"/>
    </location>
</feature>
<dbReference type="Proteomes" id="UP000176741">
    <property type="component" value="Unassembled WGS sequence"/>
</dbReference>
<feature type="transmembrane region" description="Helical" evidence="1">
    <location>
        <begin position="382"/>
        <end position="400"/>
    </location>
</feature>
<dbReference type="AlphaFoldDB" id="A0A1F7Y1Z3"/>
<evidence type="ECO:0000313" key="3">
    <source>
        <dbReference type="Proteomes" id="UP000176741"/>
    </source>
</evidence>
<evidence type="ECO:0000256" key="1">
    <source>
        <dbReference type="SAM" id="Phobius"/>
    </source>
</evidence>
<feature type="transmembrane region" description="Helical" evidence="1">
    <location>
        <begin position="327"/>
        <end position="345"/>
    </location>
</feature>